<dbReference type="Proteomes" id="UP000325433">
    <property type="component" value="Unassembled WGS sequence"/>
</dbReference>
<gene>
    <name evidence="1" type="ORF">BDV41DRAFT_547625</name>
</gene>
<evidence type="ECO:0000313" key="2">
    <source>
        <dbReference type="Proteomes" id="UP000325433"/>
    </source>
</evidence>
<proteinExistence type="predicted"/>
<evidence type="ECO:0000313" key="1">
    <source>
        <dbReference type="EMBL" id="KAE8309583.1"/>
    </source>
</evidence>
<accession>A0A5N6VM96</accession>
<sequence length="118" mass="12733">MREITLCIILFTVGRLTATPQILASRHKTTAISIITIFGDVSLLKQCVHTIIFRISVQLIAIATLVLADLTVISNLAERGGSPPVTASRAITIVTIGLSKSPNQKEGGYREGFKGMHF</sequence>
<protein>
    <submittedName>
        <fullName evidence="1">Uncharacterized protein</fullName>
    </submittedName>
</protein>
<name>A0A5N6VM96_9EURO</name>
<keyword evidence="2" id="KW-1185">Reference proteome</keyword>
<reference evidence="2" key="1">
    <citation type="submission" date="2019-04" db="EMBL/GenBank/DDBJ databases">
        <title>Friends and foes A comparative genomics studyof 23 Aspergillus species from section Flavi.</title>
        <authorList>
            <consortium name="DOE Joint Genome Institute"/>
            <person name="Kjaerbolling I."/>
            <person name="Vesth T."/>
            <person name="Frisvad J.C."/>
            <person name="Nybo J.L."/>
            <person name="Theobald S."/>
            <person name="Kildgaard S."/>
            <person name="Isbrandt T."/>
            <person name="Kuo A."/>
            <person name="Sato A."/>
            <person name="Lyhne E.K."/>
            <person name="Kogle M.E."/>
            <person name="Wiebenga A."/>
            <person name="Kun R.S."/>
            <person name="Lubbers R.J."/>
            <person name="Makela M.R."/>
            <person name="Barry K."/>
            <person name="Chovatia M."/>
            <person name="Clum A."/>
            <person name="Daum C."/>
            <person name="Haridas S."/>
            <person name="He G."/>
            <person name="LaButti K."/>
            <person name="Lipzen A."/>
            <person name="Mondo S."/>
            <person name="Riley R."/>
            <person name="Salamov A."/>
            <person name="Simmons B.A."/>
            <person name="Magnuson J.K."/>
            <person name="Henrissat B."/>
            <person name="Mortensen U.H."/>
            <person name="Larsen T.O."/>
            <person name="Devries R.P."/>
            <person name="Grigoriev I.V."/>
            <person name="Machida M."/>
            <person name="Baker S.E."/>
            <person name="Andersen M.R."/>
        </authorList>
    </citation>
    <scope>NUCLEOTIDE SEQUENCE [LARGE SCALE GENOMIC DNA]</scope>
    <source>
        <strain evidence="2">CBS 130015</strain>
    </source>
</reference>
<dbReference type="AlphaFoldDB" id="A0A5N6VM96"/>
<dbReference type="EMBL" id="ML738365">
    <property type="protein sequence ID" value="KAE8309583.1"/>
    <property type="molecule type" value="Genomic_DNA"/>
</dbReference>
<organism evidence="1 2">
    <name type="scientific">Aspergillus transmontanensis</name>
    <dbReference type="NCBI Taxonomy" id="1034304"/>
    <lineage>
        <taxon>Eukaryota</taxon>
        <taxon>Fungi</taxon>
        <taxon>Dikarya</taxon>
        <taxon>Ascomycota</taxon>
        <taxon>Pezizomycotina</taxon>
        <taxon>Eurotiomycetes</taxon>
        <taxon>Eurotiomycetidae</taxon>
        <taxon>Eurotiales</taxon>
        <taxon>Aspergillaceae</taxon>
        <taxon>Aspergillus</taxon>
        <taxon>Aspergillus subgen. Circumdati</taxon>
    </lineage>
</organism>